<name>A0A645GWJ7_9ZZZZ</name>
<gene>
    <name evidence="1" type="ORF">SDC9_178572</name>
</gene>
<protein>
    <submittedName>
        <fullName evidence="1">Uncharacterized protein</fullName>
    </submittedName>
</protein>
<accession>A0A645GWJ7</accession>
<dbReference type="EMBL" id="VSSQ01082495">
    <property type="protein sequence ID" value="MPN31098.1"/>
    <property type="molecule type" value="Genomic_DNA"/>
</dbReference>
<organism evidence="1">
    <name type="scientific">bioreactor metagenome</name>
    <dbReference type="NCBI Taxonomy" id="1076179"/>
    <lineage>
        <taxon>unclassified sequences</taxon>
        <taxon>metagenomes</taxon>
        <taxon>ecological metagenomes</taxon>
    </lineage>
</organism>
<reference evidence="1" key="1">
    <citation type="submission" date="2019-08" db="EMBL/GenBank/DDBJ databases">
        <authorList>
            <person name="Kucharzyk K."/>
            <person name="Murdoch R.W."/>
            <person name="Higgins S."/>
            <person name="Loffler F."/>
        </authorList>
    </citation>
    <scope>NUCLEOTIDE SEQUENCE</scope>
</reference>
<proteinExistence type="predicted"/>
<comment type="caution">
    <text evidence="1">The sequence shown here is derived from an EMBL/GenBank/DDBJ whole genome shotgun (WGS) entry which is preliminary data.</text>
</comment>
<evidence type="ECO:0000313" key="1">
    <source>
        <dbReference type="EMBL" id="MPN31098.1"/>
    </source>
</evidence>
<sequence>MGGDFLVTLRADTAFNHLQCFKAMGLQKGQKRRNPKLFSRLGPGQRSTDNQIRPLPFRHFSLHAGNSHHQRLHLGHKLFSGQLGPCLRIGVNFQLGHILNFNDLQSETFDDRNHFPGRNKADIMTTAL</sequence>
<dbReference type="AlphaFoldDB" id="A0A645GWJ7"/>